<dbReference type="SUPFAM" id="SSF52402">
    <property type="entry name" value="Adenine nucleotide alpha hydrolases-like"/>
    <property type="match status" value="2"/>
</dbReference>
<dbReference type="AlphaFoldDB" id="K8X021"/>
<gene>
    <name evidence="3" type="ORF">OOA_05831</name>
</gene>
<dbReference type="PANTHER" id="PTHR46268">
    <property type="entry name" value="STRESS RESPONSE PROTEIN NHAX"/>
    <property type="match status" value="1"/>
</dbReference>
<dbReference type="Pfam" id="PF00582">
    <property type="entry name" value="Usp"/>
    <property type="match status" value="1"/>
</dbReference>
<dbReference type="Proteomes" id="UP000009336">
    <property type="component" value="Unassembled WGS sequence"/>
</dbReference>
<evidence type="ECO:0000313" key="4">
    <source>
        <dbReference type="Proteomes" id="UP000009336"/>
    </source>
</evidence>
<comment type="caution">
    <text evidence="3">The sequence shown here is derived from an EMBL/GenBank/DDBJ whole genome shotgun (WGS) entry which is preliminary data.</text>
</comment>
<accession>K8X021</accession>
<keyword evidence="4" id="KW-1185">Reference proteome</keyword>
<dbReference type="PATRIC" id="fig|1141662.3.peg.1183"/>
<proteinExistence type="inferred from homology"/>
<feature type="domain" description="UspA" evidence="2">
    <location>
        <begin position="212"/>
        <end position="285"/>
    </location>
</feature>
<dbReference type="RefSeq" id="WP_008911198.1">
    <property type="nucleotide sequence ID" value="NZ_KB233222.1"/>
</dbReference>
<sequence length="285" mass="31753">MAADIIQKTCVIGCIDRSSLAIAVCHASAWIAQTLNLPLTLLHMNEKIPTSAHHDLSGIIGFDTRETLLNELVDIEEKRARLTREEGRQLLMSAKKITQDLGLLDVNTLQRQGSLAEMLNQEDSHIVVLGRRGEQSELTGHIRSQLESIIRLQKNSVLICKRNFAQPKKIMIAFDGSEEGKRVIHRLTQVKLLAGRDCHLAMHGNQDSQLKKTQDMLHQAGIEVKANLLQGGDSTVDELCHFAVQNHIDLIIMGAFGHSRLRQFFAGSHTTEMIAKTPVSLLIIR</sequence>
<dbReference type="CDD" id="cd00293">
    <property type="entry name" value="USP-like"/>
    <property type="match status" value="1"/>
</dbReference>
<organism evidence="3 4">
    <name type="scientific">Providencia burhodogranariea DSM 19968</name>
    <dbReference type="NCBI Taxonomy" id="1141662"/>
    <lineage>
        <taxon>Bacteria</taxon>
        <taxon>Pseudomonadati</taxon>
        <taxon>Pseudomonadota</taxon>
        <taxon>Gammaproteobacteria</taxon>
        <taxon>Enterobacterales</taxon>
        <taxon>Morganellaceae</taxon>
        <taxon>Providencia</taxon>
    </lineage>
</organism>
<reference evidence="3 4" key="1">
    <citation type="journal article" date="2012" name="BMC Genomics">
        <title>Comparative genomics of bacteria in the genus Providencia isolated from wild Drosophila melanogaster.</title>
        <authorList>
            <person name="Galac M.R."/>
            <person name="Lazzaro B.P."/>
        </authorList>
    </citation>
    <scope>NUCLEOTIDE SEQUENCE [LARGE SCALE GENOMIC DNA]</scope>
    <source>
        <strain evidence="3 4">DSM 19968</strain>
    </source>
</reference>
<evidence type="ECO:0000313" key="3">
    <source>
        <dbReference type="EMBL" id="EKT62972.1"/>
    </source>
</evidence>
<comment type="similarity">
    <text evidence="1">Belongs to the universal stress protein A family.</text>
</comment>
<dbReference type="EMBL" id="AKKL01000016">
    <property type="protein sequence ID" value="EKT62972.1"/>
    <property type="molecule type" value="Genomic_DNA"/>
</dbReference>
<evidence type="ECO:0000256" key="1">
    <source>
        <dbReference type="ARBA" id="ARBA00008791"/>
    </source>
</evidence>
<dbReference type="STRING" id="1141662.OOA_05831"/>
<dbReference type="HOGENOM" id="CLU_049301_5_1_6"/>
<dbReference type="InterPro" id="IPR006016">
    <property type="entry name" value="UspA"/>
</dbReference>
<evidence type="ECO:0000259" key="2">
    <source>
        <dbReference type="Pfam" id="PF00582"/>
    </source>
</evidence>
<dbReference type="PRINTS" id="PR01438">
    <property type="entry name" value="UNVRSLSTRESS"/>
</dbReference>
<dbReference type="InterPro" id="IPR006015">
    <property type="entry name" value="Universal_stress_UspA"/>
</dbReference>
<dbReference type="OrthoDB" id="9804721at2"/>
<dbReference type="Gene3D" id="3.40.50.12370">
    <property type="match status" value="1"/>
</dbReference>
<dbReference type="PANTHER" id="PTHR46268:SF6">
    <property type="entry name" value="UNIVERSAL STRESS PROTEIN UP12"/>
    <property type="match status" value="1"/>
</dbReference>
<name>K8X021_9GAMM</name>
<protein>
    <recommendedName>
        <fullName evidence="2">UspA domain-containing protein</fullName>
    </recommendedName>
</protein>
<dbReference type="eggNOG" id="COG0589">
    <property type="taxonomic scope" value="Bacteria"/>
</dbReference>